<feature type="compositionally biased region" description="Polar residues" evidence="3">
    <location>
        <begin position="593"/>
        <end position="605"/>
    </location>
</feature>
<feature type="domain" description="TonB-dependent receptor plug" evidence="6">
    <location>
        <begin position="67"/>
        <end position="182"/>
    </location>
</feature>
<feature type="domain" description="TonB-dependent receptor-like beta-barrel" evidence="5">
    <location>
        <begin position="428"/>
        <end position="971"/>
    </location>
</feature>
<keyword evidence="1" id="KW-0812">Transmembrane</keyword>
<dbReference type="InterPro" id="IPR012910">
    <property type="entry name" value="Plug_dom"/>
</dbReference>
<keyword evidence="2" id="KW-0798">TonB box</keyword>
<keyword evidence="1" id="KW-0998">Cell outer membrane</keyword>
<proteinExistence type="inferred from homology"/>
<dbReference type="InterPro" id="IPR000531">
    <property type="entry name" value="Beta-barrel_TonB"/>
</dbReference>
<dbReference type="Pfam" id="PF00593">
    <property type="entry name" value="TonB_dep_Rec_b-barrel"/>
    <property type="match status" value="1"/>
</dbReference>
<dbReference type="PANTHER" id="PTHR47234:SF2">
    <property type="entry name" value="TONB-DEPENDENT RECEPTOR"/>
    <property type="match status" value="1"/>
</dbReference>
<feature type="chain" id="PRO_5046268365" evidence="4">
    <location>
        <begin position="29"/>
        <end position="1012"/>
    </location>
</feature>
<evidence type="ECO:0000256" key="3">
    <source>
        <dbReference type="SAM" id="MobiDB-lite"/>
    </source>
</evidence>
<dbReference type="InterPro" id="IPR039426">
    <property type="entry name" value="TonB-dep_rcpt-like"/>
</dbReference>
<keyword evidence="1" id="KW-1134">Transmembrane beta strand</keyword>
<evidence type="ECO:0000256" key="4">
    <source>
        <dbReference type="SAM" id="SignalP"/>
    </source>
</evidence>
<keyword evidence="1" id="KW-0813">Transport</keyword>
<feature type="region of interest" description="Disordered" evidence="3">
    <location>
        <begin position="586"/>
        <end position="605"/>
    </location>
</feature>
<keyword evidence="8" id="KW-1185">Reference proteome</keyword>
<evidence type="ECO:0000259" key="6">
    <source>
        <dbReference type="Pfam" id="PF07715"/>
    </source>
</evidence>
<keyword evidence="4" id="KW-0732">Signal</keyword>
<dbReference type="Pfam" id="PF07715">
    <property type="entry name" value="Plug"/>
    <property type="match status" value="1"/>
</dbReference>
<evidence type="ECO:0000256" key="1">
    <source>
        <dbReference type="PROSITE-ProRule" id="PRU01360"/>
    </source>
</evidence>
<reference evidence="7 8" key="1">
    <citation type="submission" date="2021-04" db="EMBL/GenBank/DDBJ databases">
        <authorList>
            <person name="Pira H."/>
            <person name="Risdian C."/>
            <person name="Wink J."/>
        </authorList>
    </citation>
    <scope>NUCLEOTIDE SEQUENCE [LARGE SCALE GENOMIC DNA]</scope>
    <source>
        <strain evidence="7 8">WHA3</strain>
    </source>
</reference>
<evidence type="ECO:0000313" key="7">
    <source>
        <dbReference type="EMBL" id="MBV7255626.1"/>
    </source>
</evidence>
<name>A0ABS6SCH3_9SPHN</name>
<organism evidence="7 8">
    <name type="scientific">Pacificimonas pallii</name>
    <dbReference type="NCBI Taxonomy" id="2827236"/>
    <lineage>
        <taxon>Bacteria</taxon>
        <taxon>Pseudomonadati</taxon>
        <taxon>Pseudomonadota</taxon>
        <taxon>Alphaproteobacteria</taxon>
        <taxon>Sphingomonadales</taxon>
        <taxon>Sphingosinicellaceae</taxon>
        <taxon>Pacificimonas</taxon>
    </lineage>
</organism>
<dbReference type="PANTHER" id="PTHR47234">
    <property type="match status" value="1"/>
</dbReference>
<dbReference type="Proteomes" id="UP000722336">
    <property type="component" value="Unassembled WGS sequence"/>
</dbReference>
<accession>A0ABS6SCH3</accession>
<dbReference type="PROSITE" id="PS52016">
    <property type="entry name" value="TONB_DEPENDENT_REC_3"/>
    <property type="match status" value="1"/>
</dbReference>
<feature type="signal peptide" evidence="4">
    <location>
        <begin position="1"/>
        <end position="28"/>
    </location>
</feature>
<evidence type="ECO:0000256" key="2">
    <source>
        <dbReference type="RuleBase" id="RU003357"/>
    </source>
</evidence>
<sequence>MTPKSSYTLRAALLTSATLTCLSLPSMAAAQNAADAVEEQTAANAAEERDTEAVIVVTGSRIAQPTVDSAAPVQVLSNVQIEQAGVTNIQDLLLENPIFGTPGLSRTNSAFLTAGTGVATVDLRDLQTNRTLVLINGRRVVGGVANTAQVDLNVIPTQFLERVDVLTGGSSSLYGSDAVAGVVNFIFKENFEGVDANIQYGITQRGDDRRYQANLTFGANTGDGRGNIMAHIGYSNEEGLLSRERKNTRVDDFDTSRLTGNLSDWGTATEPFFSSFPPQGRFITGAGTFTFDNDGNLVQGFSTNGPNGDGVGANGFNRQAFRTLATPVERYLFAARGNYEVSDGINAFFEGTFSRTSAERLIEPFASQSAGPNGIFPLGGVVPIENFIDRDTNGDGINERVIAINPFVPDEIVAVATDQDGDGLRDFGFARRLVEFGPRFQSTDRDFYRFVIGLDGSIFDDRFNWDISYNYGQTLENQTSQGQVNVPNFQQALTAQQDFDDLDGDGDTTDAICINAQARQGGCVPINLFGVGGITDGAIAYVNADGTFDTDMTQQVVQANLSGSLVDLPAGPLGIAVGVEYRVESSSSDRDSLTNQGLNAGNAAPDTSGSFNVLEGYAELRVPLLADTPFFELLEVGGAVRVSDYSTVGTVVSYNGTVTWQPIEDLRLRGTYARAVRAPNIGELFSGPSQTFPPGINDPCQGIGLTGGGAVGDNCRAATGVLTNIMENGGTFTLNQADAQGISGFNIGNPDLQEETADSYTIGAVLTPRSINALRGLTLTVDYFNIDIDDVIQPPGRTFTLGQCYTSNVQESCDLITRRAITGPINSAGSLEFINAVQVNSARLQTDGIDVTANMAWDFDGLADGGQINARIAYTHLFAYDFTPAEGQPADPQDGEIGTAADRFTAGIGFNSDRFDIGFTGTFIAKSFEDDQYCNGFTGDCPSVGSEFNLDMQTAFRPTEEFEVYFGIDNVLDNDAPDILNGTTFNITGADTAADTYDIFGRRFYTGVRFTF</sequence>
<protein>
    <submittedName>
        <fullName evidence="7">TonB-dependent receptor</fullName>
    </submittedName>
</protein>
<gene>
    <name evidence="7" type="ORF">KCG44_02370</name>
</gene>
<evidence type="ECO:0000313" key="8">
    <source>
        <dbReference type="Proteomes" id="UP000722336"/>
    </source>
</evidence>
<dbReference type="EMBL" id="JAGSPA010000001">
    <property type="protein sequence ID" value="MBV7255626.1"/>
    <property type="molecule type" value="Genomic_DNA"/>
</dbReference>
<keyword evidence="1 2" id="KW-0472">Membrane</keyword>
<comment type="caution">
    <text evidence="7">The sequence shown here is derived from an EMBL/GenBank/DDBJ whole genome shotgun (WGS) entry which is preliminary data.</text>
</comment>
<keyword evidence="7" id="KW-0675">Receptor</keyword>
<dbReference type="RefSeq" id="WP_218443974.1">
    <property type="nucleotide sequence ID" value="NZ_JAGSPA010000001.1"/>
</dbReference>
<evidence type="ECO:0000259" key="5">
    <source>
        <dbReference type="Pfam" id="PF00593"/>
    </source>
</evidence>
<comment type="similarity">
    <text evidence="1 2">Belongs to the TonB-dependent receptor family.</text>
</comment>
<comment type="subcellular location">
    <subcellularLocation>
        <location evidence="1">Cell outer membrane</location>
        <topology evidence="1">Multi-pass membrane protein</topology>
    </subcellularLocation>
</comment>